<name>A0AAW1QQ09_9CHLO</name>
<dbReference type="InterPro" id="IPR002123">
    <property type="entry name" value="Plipid/glycerol_acylTrfase"/>
</dbReference>
<evidence type="ECO:0000313" key="3">
    <source>
        <dbReference type="Proteomes" id="UP001489004"/>
    </source>
</evidence>
<reference evidence="2 3" key="1">
    <citation type="journal article" date="2024" name="Nat. Commun.">
        <title>Phylogenomics reveals the evolutionary origins of lichenization in chlorophyte algae.</title>
        <authorList>
            <person name="Puginier C."/>
            <person name="Libourel C."/>
            <person name="Otte J."/>
            <person name="Skaloud P."/>
            <person name="Haon M."/>
            <person name="Grisel S."/>
            <person name="Petersen M."/>
            <person name="Berrin J.G."/>
            <person name="Delaux P.M."/>
            <person name="Dal Grande F."/>
            <person name="Keller J."/>
        </authorList>
    </citation>
    <scope>NUCLEOTIDE SEQUENCE [LARGE SCALE GENOMIC DNA]</scope>
    <source>
        <strain evidence="2 3">SAG 2043</strain>
    </source>
</reference>
<dbReference type="InterPro" id="IPR000073">
    <property type="entry name" value="AB_hydrolase_1"/>
</dbReference>
<keyword evidence="3" id="KW-1185">Reference proteome</keyword>
<evidence type="ECO:0000313" key="2">
    <source>
        <dbReference type="EMBL" id="KAK9823578.1"/>
    </source>
</evidence>
<dbReference type="CDD" id="cd07987">
    <property type="entry name" value="LPLAT_MGAT-like"/>
    <property type="match status" value="1"/>
</dbReference>
<dbReference type="Pfam" id="PF12697">
    <property type="entry name" value="Abhydrolase_6"/>
    <property type="match status" value="1"/>
</dbReference>
<dbReference type="AlphaFoldDB" id="A0AAW1QQ09"/>
<dbReference type="PANTHER" id="PTHR22753:SF48">
    <property type="entry name" value="PHOSPHOLIPID_GLYCEROL ACYLTRANSFERASE DOMAIN-CONTAINING PROTEIN"/>
    <property type="match status" value="1"/>
</dbReference>
<dbReference type="PANTHER" id="PTHR22753">
    <property type="entry name" value="TRANSMEMBRANE PROTEIN 68"/>
    <property type="match status" value="1"/>
</dbReference>
<dbReference type="SUPFAM" id="SSF53474">
    <property type="entry name" value="alpha/beta-Hydrolases"/>
    <property type="match status" value="1"/>
</dbReference>
<dbReference type="Proteomes" id="UP001489004">
    <property type="component" value="Unassembled WGS sequence"/>
</dbReference>
<dbReference type="Gene3D" id="3.40.50.1820">
    <property type="entry name" value="alpha/beta hydrolase"/>
    <property type="match status" value="1"/>
</dbReference>
<dbReference type="InterPro" id="IPR029058">
    <property type="entry name" value="AB_hydrolase_fold"/>
</dbReference>
<organism evidence="2 3">
    <name type="scientific">[Myrmecia] bisecta</name>
    <dbReference type="NCBI Taxonomy" id="41462"/>
    <lineage>
        <taxon>Eukaryota</taxon>
        <taxon>Viridiplantae</taxon>
        <taxon>Chlorophyta</taxon>
        <taxon>core chlorophytes</taxon>
        <taxon>Trebouxiophyceae</taxon>
        <taxon>Trebouxiales</taxon>
        <taxon>Trebouxiaceae</taxon>
        <taxon>Myrmecia</taxon>
    </lineage>
</organism>
<dbReference type="Pfam" id="PF01553">
    <property type="entry name" value="Acyltransferase"/>
    <property type="match status" value="1"/>
</dbReference>
<evidence type="ECO:0000259" key="1">
    <source>
        <dbReference type="SMART" id="SM00563"/>
    </source>
</evidence>
<dbReference type="SMART" id="SM00563">
    <property type="entry name" value="PlsC"/>
    <property type="match status" value="1"/>
</dbReference>
<sequence length="633" mass="68701">MILQVTASSAPQPQVSLLQPVPVDASASKPLLVYFSGTDGTGNAIAPQLPGLIAAGFDVRCLYIAMTNRSSWEQLLAEVLPLLRTLVADRPANQRRVTLVGESFGGCLALRLAIAAPQLLERMVLVNPATCFAKSYGGLSSFIAGTNLLSLFPETLYQAAQAVMIPLLLDPEKVGRNTVGAIKSMMIMTPPPNFKAGQGFVAADEGRRQLGGPQGLQLYLPAATASWRLRLLREGDVPDHQLATIRTPTLILASAEDRLLPSRAESARLQRVIPDARRLLLPSSGHTALLEEAVNLADIMKRTGFLPEDQPAPAPVSQGSAELLRSGAAEPESYLGSWDAIDEAYEAGAGTLELFRNIISPAMSGVEHLPDPLSTKRPILFVGNHTLYGVYDLPFLMYELYIRGFKARGLAHPSHWQGPVGEFFERYGAVKASPMAAYRLLKEKQAVLLFPGGGREVNKRKGEAYQLQWRDSPDFVRLAAKLKAIIVPFAALGADDAFDLALDTDEILGSPLLGPLARALLARVDPALDPAETVFPISKLPYTGLPSLVPIPKPERLYFRFLPAIDTTQALQNVGDAEQCMRVYGGVKARVLAGIAELKAEREADPERHLPRRLLAQAKRMMPAFDLMKDVIH</sequence>
<dbReference type="GO" id="GO:0016746">
    <property type="term" value="F:acyltransferase activity"/>
    <property type="evidence" value="ECO:0007669"/>
    <property type="project" value="InterPro"/>
</dbReference>
<proteinExistence type="predicted"/>
<gene>
    <name evidence="2" type="ORF">WJX72_003968</name>
</gene>
<comment type="caution">
    <text evidence="2">The sequence shown here is derived from an EMBL/GenBank/DDBJ whole genome shotgun (WGS) entry which is preliminary data.</text>
</comment>
<protein>
    <recommendedName>
        <fullName evidence="1">Phospholipid/glycerol acyltransferase domain-containing protein</fullName>
    </recommendedName>
</protein>
<accession>A0AAW1QQ09</accession>
<feature type="domain" description="Phospholipid/glycerol acyltransferase" evidence="1">
    <location>
        <begin position="379"/>
        <end position="494"/>
    </location>
</feature>
<dbReference type="GO" id="GO:0016020">
    <property type="term" value="C:membrane"/>
    <property type="evidence" value="ECO:0007669"/>
    <property type="project" value="TreeGrafter"/>
</dbReference>
<dbReference type="EMBL" id="JALJOR010000002">
    <property type="protein sequence ID" value="KAK9823578.1"/>
    <property type="molecule type" value="Genomic_DNA"/>
</dbReference>